<organism evidence="1 2">
    <name type="scientific">candidate division WS6 bacterium OLB21</name>
    <dbReference type="NCBI Taxonomy" id="1617427"/>
    <lineage>
        <taxon>Bacteria</taxon>
        <taxon>Candidatus Dojkabacteria</taxon>
    </lineage>
</organism>
<dbReference type="EMBL" id="JYPD01000015">
    <property type="protein sequence ID" value="KXK09554.1"/>
    <property type="molecule type" value="Genomic_DNA"/>
</dbReference>
<sequence>MYDKTCIVISHDTDFLNTFTDGVLNLDVSTHKVEQYVGNYYDVIDQIDRQVQRQRMEVARTERSIRERFTKVNKLGGKKCCNA</sequence>
<dbReference type="Proteomes" id="UP000070449">
    <property type="component" value="Unassembled WGS sequence"/>
</dbReference>
<evidence type="ECO:0008006" key="3">
    <source>
        <dbReference type="Google" id="ProtNLM"/>
    </source>
</evidence>
<evidence type="ECO:0000313" key="2">
    <source>
        <dbReference type="Proteomes" id="UP000070449"/>
    </source>
</evidence>
<proteinExistence type="predicted"/>
<gene>
    <name evidence="1" type="ORF">UZ20_WS6002000462</name>
</gene>
<dbReference type="InterPro" id="IPR027417">
    <property type="entry name" value="P-loop_NTPase"/>
</dbReference>
<protein>
    <recommendedName>
        <fullName evidence="3">ABC transporter ATP-binding protein YheS</fullName>
    </recommendedName>
</protein>
<name>A0A136KJH0_9BACT</name>
<comment type="caution">
    <text evidence="1">The sequence shown here is derived from an EMBL/GenBank/DDBJ whole genome shotgun (WGS) entry which is preliminary data.</text>
</comment>
<dbReference type="Gene3D" id="3.40.50.300">
    <property type="entry name" value="P-loop containing nucleotide triphosphate hydrolases"/>
    <property type="match status" value="1"/>
</dbReference>
<reference evidence="1 2" key="1">
    <citation type="submission" date="2015-02" db="EMBL/GenBank/DDBJ databases">
        <title>Improved understanding of the partial-nitritation anammox process through 23 genomes representing the majority of the microbial community.</title>
        <authorList>
            <person name="Speth D.R."/>
            <person name="In T Zandt M."/>
            <person name="Guerrero Cruz S."/>
            <person name="Jetten M.S."/>
            <person name="Dutilh B.E."/>
        </authorList>
    </citation>
    <scope>NUCLEOTIDE SEQUENCE [LARGE SCALE GENOMIC DNA]</scope>
    <source>
        <strain evidence="1">OLB21</strain>
    </source>
</reference>
<evidence type="ECO:0000313" key="1">
    <source>
        <dbReference type="EMBL" id="KXK09554.1"/>
    </source>
</evidence>
<dbReference type="STRING" id="1617427.UZ20_WS6002000462"/>
<accession>A0A136KJH0</accession>
<dbReference type="AlphaFoldDB" id="A0A136KJH0"/>